<dbReference type="GO" id="GO:0005886">
    <property type="term" value="C:plasma membrane"/>
    <property type="evidence" value="ECO:0007669"/>
    <property type="project" value="UniProtKB-SubCell"/>
</dbReference>
<evidence type="ECO:0000256" key="5">
    <source>
        <dbReference type="ARBA" id="ARBA00022519"/>
    </source>
</evidence>
<comment type="similarity">
    <text evidence="9">Belongs to the GSP H family.</text>
</comment>
<protein>
    <recommendedName>
        <fullName evidence="2">Type II secretion system protein H</fullName>
    </recommendedName>
    <alternativeName>
        <fullName evidence="10">General secretion pathway protein H</fullName>
    </alternativeName>
</protein>
<dbReference type="GO" id="GO:0015627">
    <property type="term" value="C:type II protein secretion system complex"/>
    <property type="evidence" value="ECO:0007669"/>
    <property type="project" value="InterPro"/>
</dbReference>
<sequence>MKNSSTTIKLDNYMFFINKKGFTLFELMITISIILIICTIALPHFHQYMASQERSKTLNTLRNSIQAAKNMANLQRQNITICPSQDLVQCQNHQWNTGFIVFIDNNKNRRVDTNETIIRTEQQQLKYGNLDWRGTLNLPSLSFKAENGLPLGSNGTFYYCSIQSQDHFKLVMSKMGQIRTELINTCN</sequence>
<evidence type="ECO:0000256" key="8">
    <source>
        <dbReference type="ARBA" id="ARBA00023136"/>
    </source>
</evidence>
<dbReference type="EMBL" id="BJUJ01000021">
    <property type="protein sequence ID" value="GEK43886.1"/>
    <property type="molecule type" value="Genomic_DNA"/>
</dbReference>
<evidence type="ECO:0000256" key="7">
    <source>
        <dbReference type="ARBA" id="ARBA00022989"/>
    </source>
</evidence>
<keyword evidence="4" id="KW-0488">Methylation</keyword>
<accession>A0AAV3WBV2</accession>
<gene>
    <name evidence="13" type="primary">fimT</name>
    <name evidence="13" type="ORF">AJO04nite_11440</name>
</gene>
<dbReference type="NCBIfam" id="TIGR02532">
    <property type="entry name" value="IV_pilin_GFxxxE"/>
    <property type="match status" value="1"/>
</dbReference>
<evidence type="ECO:0000256" key="10">
    <source>
        <dbReference type="ARBA" id="ARBA00030775"/>
    </source>
</evidence>
<evidence type="ECO:0000256" key="2">
    <source>
        <dbReference type="ARBA" id="ARBA00021549"/>
    </source>
</evidence>
<dbReference type="Proteomes" id="UP000321274">
    <property type="component" value="Unassembled WGS sequence"/>
</dbReference>
<keyword evidence="3" id="KW-1003">Cell membrane</keyword>
<keyword evidence="8 11" id="KW-0472">Membrane</keyword>
<evidence type="ECO:0000256" key="3">
    <source>
        <dbReference type="ARBA" id="ARBA00022475"/>
    </source>
</evidence>
<comment type="subcellular location">
    <subcellularLocation>
        <location evidence="1">Cell inner membrane</location>
        <topology evidence="1">Single-pass membrane protein</topology>
    </subcellularLocation>
</comment>
<evidence type="ECO:0000313" key="13">
    <source>
        <dbReference type="EMBL" id="GEK43886.1"/>
    </source>
</evidence>
<comment type="caution">
    <text evidence="13">The sequence shown here is derived from an EMBL/GenBank/DDBJ whole genome shotgun (WGS) entry which is preliminary data.</text>
</comment>
<evidence type="ECO:0000256" key="6">
    <source>
        <dbReference type="ARBA" id="ARBA00022692"/>
    </source>
</evidence>
<dbReference type="SUPFAM" id="SSF54523">
    <property type="entry name" value="Pili subunits"/>
    <property type="match status" value="1"/>
</dbReference>
<feature type="domain" description="General secretion pathway GspH" evidence="12">
    <location>
        <begin position="59"/>
        <end position="176"/>
    </location>
</feature>
<evidence type="ECO:0000313" key="14">
    <source>
        <dbReference type="Proteomes" id="UP000321274"/>
    </source>
</evidence>
<evidence type="ECO:0000256" key="1">
    <source>
        <dbReference type="ARBA" id="ARBA00004377"/>
    </source>
</evidence>
<dbReference type="InterPro" id="IPR012902">
    <property type="entry name" value="N_methyl_site"/>
</dbReference>
<dbReference type="Gene3D" id="3.55.40.10">
    <property type="entry name" value="minor pseudopilin epsh domain"/>
    <property type="match status" value="1"/>
</dbReference>
<feature type="transmembrane region" description="Helical" evidence="11">
    <location>
        <begin position="21"/>
        <end position="45"/>
    </location>
</feature>
<evidence type="ECO:0000256" key="9">
    <source>
        <dbReference type="ARBA" id="ARBA00025772"/>
    </source>
</evidence>
<name>A0AAV3WBV2_ACIJO</name>
<evidence type="ECO:0000256" key="11">
    <source>
        <dbReference type="SAM" id="Phobius"/>
    </source>
</evidence>
<dbReference type="GO" id="GO:0015628">
    <property type="term" value="P:protein secretion by the type II secretion system"/>
    <property type="evidence" value="ECO:0007669"/>
    <property type="project" value="InterPro"/>
</dbReference>
<organism evidence="13 14">
    <name type="scientific">Acinetobacter johnsonii</name>
    <dbReference type="NCBI Taxonomy" id="40214"/>
    <lineage>
        <taxon>Bacteria</taxon>
        <taxon>Pseudomonadati</taxon>
        <taxon>Pseudomonadota</taxon>
        <taxon>Gammaproteobacteria</taxon>
        <taxon>Moraxellales</taxon>
        <taxon>Moraxellaceae</taxon>
        <taxon>Acinetobacter</taxon>
    </lineage>
</organism>
<dbReference type="AlphaFoldDB" id="A0AAV3WBV2"/>
<keyword evidence="6 11" id="KW-0812">Transmembrane</keyword>
<dbReference type="Pfam" id="PF12019">
    <property type="entry name" value="GspH"/>
    <property type="match status" value="1"/>
</dbReference>
<keyword evidence="5" id="KW-0997">Cell inner membrane</keyword>
<evidence type="ECO:0000259" key="12">
    <source>
        <dbReference type="Pfam" id="PF12019"/>
    </source>
</evidence>
<keyword evidence="7 11" id="KW-1133">Transmembrane helix</keyword>
<dbReference type="Pfam" id="PF07963">
    <property type="entry name" value="N_methyl"/>
    <property type="match status" value="1"/>
</dbReference>
<evidence type="ECO:0000256" key="4">
    <source>
        <dbReference type="ARBA" id="ARBA00022481"/>
    </source>
</evidence>
<proteinExistence type="inferred from homology"/>
<dbReference type="InterPro" id="IPR045584">
    <property type="entry name" value="Pilin-like"/>
</dbReference>
<reference evidence="13 14" key="1">
    <citation type="submission" date="2019-07" db="EMBL/GenBank/DDBJ databases">
        <title>Whole genome shotgun sequence of Acinetobacter johnsonii NBRC 102197.</title>
        <authorList>
            <person name="Hosoyama A."/>
            <person name="Uohara A."/>
            <person name="Ohji S."/>
            <person name="Ichikawa N."/>
        </authorList>
    </citation>
    <scope>NUCLEOTIDE SEQUENCE [LARGE SCALE GENOMIC DNA]</scope>
    <source>
        <strain evidence="13 14">NBRC 102197</strain>
    </source>
</reference>
<dbReference type="InterPro" id="IPR022346">
    <property type="entry name" value="T2SS_GspH"/>
</dbReference>